<dbReference type="InParanoid" id="A0A420XV17"/>
<dbReference type="RefSeq" id="WP_121191541.1">
    <property type="nucleotide sequence ID" value="NZ_RBWV01000002.1"/>
</dbReference>
<comment type="caution">
    <text evidence="2">The sequence shown here is derived from an EMBL/GenBank/DDBJ whole genome shotgun (WGS) entry which is preliminary data.</text>
</comment>
<evidence type="ECO:0000313" key="2">
    <source>
        <dbReference type="EMBL" id="RKS80702.1"/>
    </source>
</evidence>
<name>A0A420XV17_9ACTN</name>
<protein>
    <submittedName>
        <fullName evidence="2">Uncharacterized protein</fullName>
    </submittedName>
</protein>
<keyword evidence="1" id="KW-0472">Membrane</keyword>
<dbReference type="AlphaFoldDB" id="A0A420XV17"/>
<keyword evidence="1" id="KW-1133">Transmembrane helix</keyword>
<accession>A0A420XV17</accession>
<gene>
    <name evidence="2" type="ORF">CLV35_0168</name>
</gene>
<reference evidence="2 3" key="1">
    <citation type="submission" date="2018-10" db="EMBL/GenBank/DDBJ databases">
        <title>Genomic Encyclopedia of Archaeal and Bacterial Type Strains, Phase II (KMG-II): from individual species to whole genera.</title>
        <authorList>
            <person name="Goeker M."/>
        </authorList>
    </citation>
    <scope>NUCLEOTIDE SEQUENCE [LARGE SCALE GENOMIC DNA]</scope>
    <source>
        <strain evidence="2 3">RP-AC37</strain>
    </source>
</reference>
<proteinExistence type="predicted"/>
<feature type="transmembrane region" description="Helical" evidence="1">
    <location>
        <begin position="20"/>
        <end position="39"/>
    </location>
</feature>
<organism evidence="2 3">
    <name type="scientific">Motilibacter peucedani</name>
    <dbReference type="NCBI Taxonomy" id="598650"/>
    <lineage>
        <taxon>Bacteria</taxon>
        <taxon>Bacillati</taxon>
        <taxon>Actinomycetota</taxon>
        <taxon>Actinomycetes</taxon>
        <taxon>Motilibacterales</taxon>
        <taxon>Motilibacteraceae</taxon>
        <taxon>Motilibacter</taxon>
    </lineage>
</organism>
<dbReference type="Proteomes" id="UP000281955">
    <property type="component" value="Unassembled WGS sequence"/>
</dbReference>
<dbReference type="EMBL" id="RBWV01000002">
    <property type="protein sequence ID" value="RKS80702.1"/>
    <property type="molecule type" value="Genomic_DNA"/>
</dbReference>
<dbReference type="OrthoDB" id="3830620at2"/>
<sequence>MTSVAAVRLADTFDESKVTPGVLGFLVVALLGVVLVLLLRSMTRHLGKVRFDEDDVAREDEQRRTPPTP</sequence>
<evidence type="ECO:0000313" key="3">
    <source>
        <dbReference type="Proteomes" id="UP000281955"/>
    </source>
</evidence>
<keyword evidence="1" id="KW-0812">Transmembrane</keyword>
<keyword evidence="3" id="KW-1185">Reference proteome</keyword>
<evidence type="ECO:0000256" key="1">
    <source>
        <dbReference type="SAM" id="Phobius"/>
    </source>
</evidence>